<dbReference type="EMBL" id="MF133496">
    <property type="protein sequence ID" value="ASO64368.1"/>
    <property type="molecule type" value="Genomic_DNA"/>
</dbReference>
<sequence length="168" mass="19761">MQSFPLFVSRAVPVIISDHCLRQQRSSLHHTSCQINLSSGSHLRSWPFCTLSRREISDRQPAKPRGYWFSHCGRDVMFTGHIDEADPMKQVYYNEGWSGSSKYTFEVYQQENGSYRALVRKWNGKINKVQQETQYLSDTREGLKLQDYPRTRQVKIFLNSDFWEKGDD</sequence>
<protein>
    <submittedName>
        <fullName evidence="1">Uncharacterized protein</fullName>
    </submittedName>
</protein>
<accession>A0A221ZP91</accession>
<geneLocation type="plasmid" evidence="1">
    <name>p675920-2</name>
</geneLocation>
<reference evidence="1" key="1">
    <citation type="submission" date="2017-05" db="EMBL/GenBank/DDBJ databases">
        <title>Complete sequence of p675920-1.</title>
        <authorList>
            <person name="Feng J."/>
            <person name="Zhou D."/>
        </authorList>
    </citation>
    <scope>NUCLEOTIDE SEQUENCE</scope>
    <source>
        <strain evidence="1">675920</strain>
        <plasmid evidence="1">p675920-2</plasmid>
    </source>
</reference>
<evidence type="ECO:0000313" key="1">
    <source>
        <dbReference type="EMBL" id="ASO64368.1"/>
    </source>
</evidence>
<dbReference type="RefSeq" id="WP_223178614.1">
    <property type="nucleotide sequence ID" value="NZ_BFCP01000027.1"/>
</dbReference>
<name>A0A221ZP91_KLEPN</name>
<proteinExistence type="predicted"/>
<keyword evidence="1" id="KW-0614">Plasmid</keyword>
<organism evidence="1">
    <name type="scientific">Klebsiella pneumoniae</name>
    <dbReference type="NCBI Taxonomy" id="573"/>
    <lineage>
        <taxon>Bacteria</taxon>
        <taxon>Pseudomonadati</taxon>
        <taxon>Pseudomonadota</taxon>
        <taxon>Gammaproteobacteria</taxon>
        <taxon>Enterobacterales</taxon>
        <taxon>Enterobacteriaceae</taxon>
        <taxon>Klebsiella/Raoultella group</taxon>
        <taxon>Klebsiella</taxon>
        <taxon>Klebsiella pneumoniae complex</taxon>
    </lineage>
</organism>
<dbReference type="AlphaFoldDB" id="A0A221ZP91"/>